<accession>A0ACB9QZL7</accession>
<evidence type="ECO:0000313" key="2">
    <source>
        <dbReference type="Proteomes" id="UP001057402"/>
    </source>
</evidence>
<reference evidence="2" key="1">
    <citation type="journal article" date="2023" name="Front. Plant Sci.">
        <title>Chromosomal-level genome assembly of Melastoma candidum provides insights into trichome evolution.</title>
        <authorList>
            <person name="Zhong Y."/>
            <person name="Wu W."/>
            <person name="Sun C."/>
            <person name="Zou P."/>
            <person name="Liu Y."/>
            <person name="Dai S."/>
            <person name="Zhou R."/>
        </authorList>
    </citation>
    <scope>NUCLEOTIDE SEQUENCE [LARGE SCALE GENOMIC DNA]</scope>
</reference>
<dbReference type="Proteomes" id="UP001057402">
    <property type="component" value="Chromosome 4"/>
</dbReference>
<sequence length="83" mass="9228">MVAKGFAVDLNKPLVFQEKGRTSRRCIRRMGSPAYYQQQRPPVLQERCTRAVYAHGMVGDTDSLDSCGNILGLNVSEGWLLGL</sequence>
<name>A0ACB9QZL7_9MYRT</name>
<gene>
    <name evidence="1" type="ORF">MLD38_010365</name>
</gene>
<comment type="caution">
    <text evidence="1">The sequence shown here is derived from an EMBL/GenBank/DDBJ whole genome shotgun (WGS) entry which is preliminary data.</text>
</comment>
<evidence type="ECO:0000313" key="1">
    <source>
        <dbReference type="EMBL" id="KAI4372084.1"/>
    </source>
</evidence>
<proteinExistence type="predicted"/>
<protein>
    <submittedName>
        <fullName evidence="1">Uncharacterized protein</fullName>
    </submittedName>
</protein>
<keyword evidence="2" id="KW-1185">Reference proteome</keyword>
<dbReference type="EMBL" id="CM042883">
    <property type="protein sequence ID" value="KAI4372084.1"/>
    <property type="molecule type" value="Genomic_DNA"/>
</dbReference>
<organism evidence="1 2">
    <name type="scientific">Melastoma candidum</name>
    <dbReference type="NCBI Taxonomy" id="119954"/>
    <lineage>
        <taxon>Eukaryota</taxon>
        <taxon>Viridiplantae</taxon>
        <taxon>Streptophyta</taxon>
        <taxon>Embryophyta</taxon>
        <taxon>Tracheophyta</taxon>
        <taxon>Spermatophyta</taxon>
        <taxon>Magnoliopsida</taxon>
        <taxon>eudicotyledons</taxon>
        <taxon>Gunneridae</taxon>
        <taxon>Pentapetalae</taxon>
        <taxon>rosids</taxon>
        <taxon>malvids</taxon>
        <taxon>Myrtales</taxon>
        <taxon>Melastomataceae</taxon>
        <taxon>Melastomatoideae</taxon>
        <taxon>Melastomateae</taxon>
        <taxon>Melastoma</taxon>
    </lineage>
</organism>